<evidence type="ECO:0000256" key="4">
    <source>
        <dbReference type="ARBA" id="ARBA00022705"/>
    </source>
</evidence>
<evidence type="ECO:0000256" key="9">
    <source>
        <dbReference type="ARBA" id="ARBA00049244"/>
    </source>
</evidence>
<dbReference type="EMBL" id="AUZI01000012">
    <property type="protein sequence ID" value="KID49474.1"/>
    <property type="molecule type" value="Genomic_DNA"/>
</dbReference>
<comment type="catalytic activity">
    <reaction evidence="9 11">
        <text>DNA(n) + a 2'-deoxyribonucleoside 5'-triphosphate = DNA(n+1) + diphosphate</text>
        <dbReference type="Rhea" id="RHEA:22508"/>
        <dbReference type="Rhea" id="RHEA-COMP:17339"/>
        <dbReference type="Rhea" id="RHEA-COMP:17340"/>
        <dbReference type="ChEBI" id="CHEBI:33019"/>
        <dbReference type="ChEBI" id="CHEBI:61560"/>
        <dbReference type="ChEBI" id="CHEBI:173112"/>
        <dbReference type="EC" id="2.7.7.7"/>
    </reaction>
</comment>
<dbReference type="Gene3D" id="3.40.50.1010">
    <property type="entry name" value="5'-nuclease"/>
    <property type="match status" value="1"/>
</dbReference>
<dbReference type="SUPFAM" id="SSF47807">
    <property type="entry name" value="5' to 3' exonuclease, C-terminal subdomain"/>
    <property type="match status" value="1"/>
</dbReference>
<evidence type="ECO:0000256" key="1">
    <source>
        <dbReference type="ARBA" id="ARBA00007705"/>
    </source>
</evidence>
<dbReference type="FunFam" id="1.10.150.20:FF:000003">
    <property type="entry name" value="DNA polymerase I"/>
    <property type="match status" value="1"/>
</dbReference>
<dbReference type="InterPro" id="IPR043502">
    <property type="entry name" value="DNA/RNA_pol_sf"/>
</dbReference>
<dbReference type="Gene3D" id="1.10.150.20">
    <property type="entry name" value="5' to 3' exonuclease, C-terminal subdomain"/>
    <property type="match status" value="2"/>
</dbReference>
<dbReference type="PANTHER" id="PTHR10133:SF27">
    <property type="entry name" value="DNA POLYMERASE NU"/>
    <property type="match status" value="1"/>
</dbReference>
<dbReference type="FunFam" id="1.20.1060.10:FF:000001">
    <property type="entry name" value="DNA polymerase I"/>
    <property type="match status" value="1"/>
</dbReference>
<comment type="caution">
    <text evidence="14">The sequence shown here is derived from an EMBL/GenBank/DDBJ whole genome shotgun (WGS) entry which is preliminary data.</text>
</comment>
<dbReference type="PANTHER" id="PTHR10133">
    <property type="entry name" value="DNA POLYMERASE I"/>
    <property type="match status" value="1"/>
</dbReference>
<dbReference type="NCBIfam" id="NF004397">
    <property type="entry name" value="PRK05755.1"/>
    <property type="match status" value="1"/>
</dbReference>
<evidence type="ECO:0000256" key="8">
    <source>
        <dbReference type="ARBA" id="ARBA00023204"/>
    </source>
</evidence>
<dbReference type="SMART" id="SM00482">
    <property type="entry name" value="POLAc"/>
    <property type="match status" value="1"/>
</dbReference>
<evidence type="ECO:0000256" key="6">
    <source>
        <dbReference type="ARBA" id="ARBA00022932"/>
    </source>
</evidence>
<accession>A0A017H7H6</accession>
<dbReference type="InterPro" id="IPR020045">
    <property type="entry name" value="DNA_polI_H3TH"/>
</dbReference>
<feature type="domain" description="DNA-directed DNA polymerase family A palm" evidence="13">
    <location>
        <begin position="651"/>
        <end position="857"/>
    </location>
</feature>
<dbReference type="PRINTS" id="PR00868">
    <property type="entry name" value="DNAPOLI"/>
</dbReference>
<dbReference type="InterPro" id="IPR002298">
    <property type="entry name" value="DNA_polymerase_A"/>
</dbReference>
<dbReference type="InterPro" id="IPR012337">
    <property type="entry name" value="RNaseH-like_sf"/>
</dbReference>
<dbReference type="GO" id="GO:0003677">
    <property type="term" value="F:DNA binding"/>
    <property type="evidence" value="ECO:0007669"/>
    <property type="project" value="UniProtKB-UniRule"/>
</dbReference>
<dbReference type="Gene3D" id="3.30.70.370">
    <property type="match status" value="1"/>
</dbReference>
<proteinExistence type="inferred from homology"/>
<dbReference type="SMART" id="SM00279">
    <property type="entry name" value="HhH2"/>
    <property type="match status" value="1"/>
</dbReference>
<feature type="domain" description="5'-3' exonuclease" evidence="12">
    <location>
        <begin position="2"/>
        <end position="262"/>
    </location>
</feature>
<evidence type="ECO:0000256" key="10">
    <source>
        <dbReference type="NCBIfam" id="TIGR00593"/>
    </source>
</evidence>
<evidence type="ECO:0000256" key="5">
    <source>
        <dbReference type="ARBA" id="ARBA00022763"/>
    </source>
</evidence>
<dbReference type="GO" id="GO:0006261">
    <property type="term" value="P:DNA-templated DNA replication"/>
    <property type="evidence" value="ECO:0007669"/>
    <property type="project" value="UniProtKB-UniRule"/>
</dbReference>
<keyword evidence="2 11" id="KW-0808">Transferase</keyword>
<dbReference type="InterPro" id="IPR018320">
    <property type="entry name" value="DNA_polymerase_1"/>
</dbReference>
<gene>
    <name evidence="11" type="primary">polA</name>
    <name evidence="14" type="ORF">C095_04815</name>
</gene>
<evidence type="ECO:0000313" key="14">
    <source>
        <dbReference type="EMBL" id="KID49474.1"/>
    </source>
</evidence>
<keyword evidence="8 11" id="KW-0234">DNA repair</keyword>
<dbReference type="InterPro" id="IPR036279">
    <property type="entry name" value="5-3_exonuclease_C_sf"/>
</dbReference>
<evidence type="ECO:0000256" key="7">
    <source>
        <dbReference type="ARBA" id="ARBA00023125"/>
    </source>
</evidence>
<dbReference type="InterPro" id="IPR029060">
    <property type="entry name" value="PIN-like_dom_sf"/>
</dbReference>
<dbReference type="CDD" id="cd08637">
    <property type="entry name" value="DNA_pol_A_pol_I_C"/>
    <property type="match status" value="1"/>
</dbReference>
<dbReference type="Gene3D" id="1.20.1060.10">
    <property type="entry name" value="Taq DNA Polymerase, Chain T, domain 4"/>
    <property type="match status" value="1"/>
</dbReference>
<sequence>MKRALLLDVSAMMYRAYYANMNMRTKEMPTGAVYGFLLSLFQLLKEYEPEYMAAAFDIKRSHLKRTELYAEYKSNRDTTPEDLVKQIPYIEAILDAFGIQRIKIDGYEADDILGSLSTKLSKKGIPVTIVTGDKDISQLLDENTEIYLLGKEVLKTREDVKNYIDVYPEKIPDLFGLIGDSSDCIPGVRKIGPKKAIPMLEKYGNLEGIYENIDKLSELPGVGKTLIQIMKEDKELAFLSRSLAKIERNLDFPFSLEELQFEKKEEALREIFQKLEFKSFLKRLGNEETKEEKSLLQGNLFSASPRAEKESRTEVKEKNLEKKIIKSFEELKKEMEDFSEEDKILLLYDRLGITCTFSQKNLYLPFFHEGLLGNNLDLEECKQFFSTLKGKIYTYHLKELYKLGFSFSKPVYDMMIAYHLVSSQTKEDYTLIGQYYLKKIAEDEKTVFAKQKLESLSAEVYGDFLLNRAGVLYSCLDILEEDVKEKELEAVLWETELPLIPVLADMERIGIKIDRKYFEAYSLELTEKLALLEKAIWEEAGEEFNLNSPKQLGEILFLKLNLPTGKKTKTGFSTDVEVLEHLSSQGFQIASNLLEYRKLAKLKNTYVDPIPKMTGEGDRIHTCYHQIGTVTGRLSSSDPNLQNIPVKTEEGIRIRQGFIAREGWKLLSIDYSQVELRVLASLSKDENLLKAYQEKQDLHSVTAKRIFELQEDEEVSREQRIMAKIINFSIIYGKTPFGLAKELGISVKDAGEYIKRYFAQYPRVAQFERQVITFAEEHGYVETYFGRRRIIDGIHSKNKMVKSQAERMAVNTVVQGTAAEILKKVMIKIYSWLSQKTDIHLLLQVHDELIFEIQEGKLQEYEENLIRFMRETIQLEEVELEVNTNIGDTWAEAK</sequence>
<evidence type="ECO:0000313" key="15">
    <source>
        <dbReference type="Proteomes" id="UP000031184"/>
    </source>
</evidence>
<keyword evidence="6 11" id="KW-0239">DNA-directed DNA polymerase</keyword>
<keyword evidence="4 11" id="KW-0235">DNA replication</keyword>
<dbReference type="CDD" id="cd09898">
    <property type="entry name" value="H3TH_53EXO"/>
    <property type="match status" value="1"/>
</dbReference>
<dbReference type="CDD" id="cd09859">
    <property type="entry name" value="PIN_53EXO"/>
    <property type="match status" value="1"/>
</dbReference>
<dbReference type="InterPro" id="IPR020046">
    <property type="entry name" value="5-3_exonucl_a-hlix_arch_N"/>
</dbReference>
<keyword evidence="11" id="KW-0269">Exonuclease</keyword>
<keyword evidence="5 11" id="KW-0227">DNA damage</keyword>
<evidence type="ECO:0000256" key="3">
    <source>
        <dbReference type="ARBA" id="ARBA00022695"/>
    </source>
</evidence>
<dbReference type="PATRIC" id="fig|1226633.4.peg.975"/>
<keyword evidence="11" id="KW-0378">Hydrolase</keyword>
<comment type="function">
    <text evidence="11">In addition to polymerase activity, this DNA polymerase exhibits 5'-3' exonuclease activity.</text>
</comment>
<evidence type="ECO:0000259" key="13">
    <source>
        <dbReference type="SMART" id="SM00482"/>
    </source>
</evidence>
<dbReference type="SUPFAM" id="SSF53098">
    <property type="entry name" value="Ribonuclease H-like"/>
    <property type="match status" value="1"/>
</dbReference>
<dbReference type="Gene3D" id="3.30.420.10">
    <property type="entry name" value="Ribonuclease H-like superfamily/Ribonuclease H"/>
    <property type="match status" value="1"/>
</dbReference>
<dbReference type="NCBIfam" id="TIGR00593">
    <property type="entry name" value="pola"/>
    <property type="match status" value="1"/>
</dbReference>
<dbReference type="Pfam" id="PF02739">
    <property type="entry name" value="5_3_exonuc_N"/>
    <property type="match status" value="1"/>
</dbReference>
<keyword evidence="7 11" id="KW-0238">DNA-binding</keyword>
<dbReference type="Proteomes" id="UP000031184">
    <property type="component" value="Unassembled WGS sequence"/>
</dbReference>
<comment type="similarity">
    <text evidence="1 11">Belongs to the DNA polymerase type-A family.</text>
</comment>
<dbReference type="GO" id="GO:0008409">
    <property type="term" value="F:5'-3' exonuclease activity"/>
    <property type="evidence" value="ECO:0007669"/>
    <property type="project" value="UniProtKB-UniRule"/>
</dbReference>
<reference evidence="14 15" key="1">
    <citation type="submission" date="2013-08" db="EMBL/GenBank/DDBJ databases">
        <title>An opportunistic ruminal bacterium that causes liver abscesses in cattle.</title>
        <authorList>
            <person name="Benahmed F.H."/>
            <person name="Rasmussen M."/>
            <person name="Harbottle H."/>
            <person name="Soppet D."/>
            <person name="Nagaraja T.G."/>
            <person name="Davidson M."/>
        </authorList>
    </citation>
    <scope>NUCLEOTIDE SEQUENCE [LARGE SCALE GENOMIC DNA]</scope>
    <source>
        <strain evidence="14 15">B35</strain>
    </source>
</reference>
<dbReference type="FunFam" id="1.10.150.20:FF:000002">
    <property type="entry name" value="DNA polymerase I"/>
    <property type="match status" value="1"/>
</dbReference>
<keyword evidence="3 11" id="KW-0548">Nucleotidyltransferase</keyword>
<protein>
    <recommendedName>
        <fullName evidence="10 11">DNA polymerase I</fullName>
        <ecNumber evidence="10 11">2.7.7.7</ecNumber>
    </recommendedName>
</protein>
<dbReference type="InterPro" id="IPR001098">
    <property type="entry name" value="DNA-dir_DNA_pol_A_palm_dom"/>
</dbReference>
<evidence type="ECO:0000256" key="2">
    <source>
        <dbReference type="ARBA" id="ARBA00022679"/>
    </source>
</evidence>
<dbReference type="Pfam" id="PF00476">
    <property type="entry name" value="DNA_pol_A"/>
    <property type="match status" value="1"/>
</dbReference>
<dbReference type="SUPFAM" id="SSF88723">
    <property type="entry name" value="PIN domain-like"/>
    <property type="match status" value="1"/>
</dbReference>
<evidence type="ECO:0000259" key="12">
    <source>
        <dbReference type="SMART" id="SM00475"/>
    </source>
</evidence>
<dbReference type="GO" id="GO:0003887">
    <property type="term" value="F:DNA-directed DNA polymerase activity"/>
    <property type="evidence" value="ECO:0007669"/>
    <property type="project" value="UniProtKB-UniRule"/>
</dbReference>
<dbReference type="GO" id="GO:0006302">
    <property type="term" value="P:double-strand break repair"/>
    <property type="evidence" value="ECO:0007669"/>
    <property type="project" value="TreeGrafter"/>
</dbReference>
<organism evidence="14 15">
    <name type="scientific">Fusobacterium necrophorum subsp. funduliforme B35</name>
    <dbReference type="NCBI Taxonomy" id="1226633"/>
    <lineage>
        <taxon>Bacteria</taxon>
        <taxon>Fusobacteriati</taxon>
        <taxon>Fusobacteriota</taxon>
        <taxon>Fusobacteriia</taxon>
        <taxon>Fusobacteriales</taxon>
        <taxon>Fusobacteriaceae</taxon>
        <taxon>Fusobacterium</taxon>
    </lineage>
</organism>
<dbReference type="Pfam" id="PF01367">
    <property type="entry name" value="5_3_exonuc"/>
    <property type="match status" value="1"/>
</dbReference>
<dbReference type="OrthoDB" id="9806424at2"/>
<dbReference type="AlphaFoldDB" id="A0A017H7H6"/>
<dbReference type="InterPro" id="IPR036397">
    <property type="entry name" value="RNaseH_sf"/>
</dbReference>
<dbReference type="EC" id="2.7.7.7" evidence="10 11"/>
<dbReference type="InterPro" id="IPR008918">
    <property type="entry name" value="HhH2"/>
</dbReference>
<evidence type="ECO:0000256" key="11">
    <source>
        <dbReference type="RuleBase" id="RU004460"/>
    </source>
</evidence>
<keyword evidence="11" id="KW-0540">Nuclease</keyword>
<name>A0A017H7H6_9FUSO</name>
<dbReference type="RefSeq" id="WP_039121645.1">
    <property type="nucleotide sequence ID" value="NZ_AOJP01000001.1"/>
</dbReference>
<dbReference type="InterPro" id="IPR002421">
    <property type="entry name" value="5-3_exonuclease"/>
</dbReference>
<dbReference type="SMART" id="SM00475">
    <property type="entry name" value="53EXOc"/>
    <property type="match status" value="1"/>
</dbReference>
<dbReference type="SUPFAM" id="SSF56672">
    <property type="entry name" value="DNA/RNA polymerases"/>
    <property type="match status" value="1"/>
</dbReference>